<organism evidence="1 2">
    <name type="scientific">Melipona bicolor</name>
    <dbReference type="NCBI Taxonomy" id="60889"/>
    <lineage>
        <taxon>Eukaryota</taxon>
        <taxon>Metazoa</taxon>
        <taxon>Ecdysozoa</taxon>
        <taxon>Arthropoda</taxon>
        <taxon>Hexapoda</taxon>
        <taxon>Insecta</taxon>
        <taxon>Pterygota</taxon>
        <taxon>Neoptera</taxon>
        <taxon>Endopterygota</taxon>
        <taxon>Hymenoptera</taxon>
        <taxon>Apocrita</taxon>
        <taxon>Aculeata</taxon>
        <taxon>Apoidea</taxon>
        <taxon>Anthophila</taxon>
        <taxon>Apidae</taxon>
        <taxon>Melipona</taxon>
    </lineage>
</organism>
<accession>A0AA40G7K8</accession>
<gene>
    <name evidence="1" type="ORF">K0M31_013962</name>
</gene>
<name>A0AA40G7K8_9HYME</name>
<proteinExistence type="predicted"/>
<reference evidence="1" key="1">
    <citation type="submission" date="2021-10" db="EMBL/GenBank/DDBJ databases">
        <title>Melipona bicolor Genome sequencing and assembly.</title>
        <authorList>
            <person name="Araujo N.S."/>
            <person name="Arias M.C."/>
        </authorList>
    </citation>
    <scope>NUCLEOTIDE SEQUENCE</scope>
    <source>
        <strain evidence="1">USP_2M_L1-L4_2017</strain>
        <tissue evidence="1">Whole body</tissue>
    </source>
</reference>
<evidence type="ECO:0000313" key="1">
    <source>
        <dbReference type="EMBL" id="KAK1132577.1"/>
    </source>
</evidence>
<dbReference type="EMBL" id="JAHYIQ010000004">
    <property type="protein sequence ID" value="KAK1132577.1"/>
    <property type="molecule type" value="Genomic_DNA"/>
</dbReference>
<dbReference type="AlphaFoldDB" id="A0AA40G7K8"/>
<protein>
    <submittedName>
        <fullName evidence="1">Uncharacterized protein</fullName>
    </submittedName>
</protein>
<keyword evidence="2" id="KW-1185">Reference proteome</keyword>
<evidence type="ECO:0000313" key="2">
    <source>
        <dbReference type="Proteomes" id="UP001177670"/>
    </source>
</evidence>
<sequence>MHLFNIQPKPLMKLKLTLGCIDVTILGARSATRRFSNKRQLPPSLQLRLQSYLRELSDPSIARCALLAGVRHGIQSNKKFPVGAAVPKMIHQFGCGDFGAYRMKSHIALMNNSFNAGLVVRGTPIGQGVPNATNHCLLPSVARRIETLHIGRCREIVLPEKRSKGTTL</sequence>
<comment type="caution">
    <text evidence="1">The sequence shown here is derived from an EMBL/GenBank/DDBJ whole genome shotgun (WGS) entry which is preliminary data.</text>
</comment>
<dbReference type="Proteomes" id="UP001177670">
    <property type="component" value="Unassembled WGS sequence"/>
</dbReference>